<dbReference type="InterPro" id="IPR050985">
    <property type="entry name" value="Alpha-glycosidase_related"/>
</dbReference>
<dbReference type="PANTHER" id="PTHR43053">
    <property type="entry name" value="GLYCOSIDASE FAMILY 31"/>
    <property type="match status" value="1"/>
</dbReference>
<evidence type="ECO:0000313" key="11">
    <source>
        <dbReference type="EMBL" id="SDG77296.1"/>
    </source>
</evidence>
<feature type="active site" description="Proton donor" evidence="6">
    <location>
        <position position="529"/>
    </location>
</feature>
<gene>
    <name evidence="11" type="ORF">SAMN04487901_10960</name>
</gene>
<dbReference type="Pfam" id="PF02065">
    <property type="entry name" value="Melibiase"/>
    <property type="match status" value="1"/>
</dbReference>
<feature type="binding site" evidence="7">
    <location>
        <position position="174"/>
    </location>
    <ligand>
        <name>substrate</name>
    </ligand>
</feature>
<dbReference type="Proteomes" id="UP000198779">
    <property type="component" value="Unassembled WGS sequence"/>
</dbReference>
<comment type="similarity">
    <text evidence="5">Belongs to the glycosyl hydrolase.</text>
</comment>
<evidence type="ECO:0000256" key="5">
    <source>
        <dbReference type="PIRNR" id="PIRNR005536"/>
    </source>
</evidence>
<evidence type="ECO:0000256" key="6">
    <source>
        <dbReference type="PIRSR" id="PIRSR005536-1"/>
    </source>
</evidence>
<protein>
    <recommendedName>
        <fullName evidence="2 5">Alpha-galactosidase</fullName>
        <ecNumber evidence="2 5">3.2.1.22</ecNumber>
    </recommendedName>
</protein>
<dbReference type="InterPro" id="IPR013785">
    <property type="entry name" value="Aldolase_TIM"/>
</dbReference>
<dbReference type="RefSeq" id="WP_176944297.1">
    <property type="nucleotide sequence ID" value="NZ_FNCQ01000009.1"/>
</dbReference>
<dbReference type="Pfam" id="PF16875">
    <property type="entry name" value="Glyco_hydro_36N"/>
    <property type="match status" value="1"/>
</dbReference>
<dbReference type="Gene3D" id="3.20.20.70">
    <property type="entry name" value="Aldolase class I"/>
    <property type="match status" value="1"/>
</dbReference>
<feature type="chain" id="PRO_5011540461" description="Alpha-galactosidase" evidence="8">
    <location>
        <begin position="21"/>
        <end position="719"/>
    </location>
</feature>
<reference evidence="12" key="1">
    <citation type="submission" date="2016-10" db="EMBL/GenBank/DDBJ databases">
        <authorList>
            <person name="Varghese N."/>
            <person name="Submissions S."/>
        </authorList>
    </citation>
    <scope>NUCLEOTIDE SEQUENCE [LARGE SCALE GENOMIC DNA]</scope>
    <source>
        <strain evidence="12">BP1-148</strain>
    </source>
</reference>
<proteinExistence type="inferred from homology"/>
<feature type="binding site" evidence="7">
    <location>
        <begin position="457"/>
        <end position="461"/>
    </location>
    <ligand>
        <name>substrate</name>
    </ligand>
</feature>
<feature type="binding site" evidence="7">
    <location>
        <position position="529"/>
    </location>
    <ligand>
        <name>substrate</name>
    </ligand>
</feature>
<keyword evidence="3 5" id="KW-0378">Hydrolase</keyword>
<dbReference type="InterPro" id="IPR013780">
    <property type="entry name" value="Glyco_hydro_b"/>
</dbReference>
<evidence type="ECO:0000256" key="8">
    <source>
        <dbReference type="SAM" id="SignalP"/>
    </source>
</evidence>
<feature type="signal peptide" evidence="8">
    <location>
        <begin position="1"/>
        <end position="20"/>
    </location>
</feature>
<dbReference type="InterPro" id="IPR002252">
    <property type="entry name" value="Glyco_hydro_36"/>
</dbReference>
<evidence type="ECO:0000256" key="4">
    <source>
        <dbReference type="ARBA" id="ARBA00023295"/>
    </source>
</evidence>
<dbReference type="PIRSF" id="PIRSF005536">
    <property type="entry name" value="Agal"/>
    <property type="match status" value="1"/>
</dbReference>
<comment type="catalytic activity">
    <reaction evidence="1 5">
        <text>Hydrolysis of terminal, non-reducing alpha-D-galactose residues in alpha-D-galactosides, including galactose oligosaccharides, galactomannans and galactolipids.</text>
        <dbReference type="EC" id="3.2.1.22"/>
    </reaction>
</comment>
<evidence type="ECO:0000259" key="10">
    <source>
        <dbReference type="Pfam" id="PF16875"/>
    </source>
</evidence>
<dbReference type="PANTHER" id="PTHR43053:SF3">
    <property type="entry name" value="ALPHA-GALACTOSIDASE C-RELATED"/>
    <property type="match status" value="1"/>
</dbReference>
<accession>A0A1G7WZG4</accession>
<dbReference type="InterPro" id="IPR038417">
    <property type="entry name" value="Alpga-gal_N_sf"/>
</dbReference>
<evidence type="ECO:0000256" key="1">
    <source>
        <dbReference type="ARBA" id="ARBA00001255"/>
    </source>
</evidence>
<dbReference type="Gene3D" id="2.60.40.1180">
    <property type="entry name" value="Golgi alpha-mannosidase II"/>
    <property type="match status" value="1"/>
</dbReference>
<dbReference type="EMBL" id="FNCQ01000009">
    <property type="protein sequence ID" value="SDG77296.1"/>
    <property type="molecule type" value="Genomic_DNA"/>
</dbReference>
<keyword evidence="12" id="KW-1185">Reference proteome</keyword>
<dbReference type="FunFam" id="3.20.20.70:FF:000118">
    <property type="entry name" value="Alpha-galactosidase"/>
    <property type="match status" value="1"/>
</dbReference>
<dbReference type="AlphaFoldDB" id="A0A1G7WZG4"/>
<dbReference type="SUPFAM" id="SSF51445">
    <property type="entry name" value="(Trans)glycosidases"/>
    <property type="match status" value="1"/>
</dbReference>
<feature type="binding site" evidence="7">
    <location>
        <begin position="341"/>
        <end position="342"/>
    </location>
    <ligand>
        <name>substrate</name>
    </ligand>
</feature>
<feature type="binding site" evidence="7">
    <location>
        <position position="507"/>
    </location>
    <ligand>
        <name>substrate</name>
    </ligand>
</feature>
<dbReference type="InterPro" id="IPR031705">
    <property type="entry name" value="Glyco_hydro_36_C"/>
</dbReference>
<dbReference type="STRING" id="645274.SAMN04487901_10960"/>
<dbReference type="EC" id="3.2.1.22" evidence="2 5"/>
<evidence type="ECO:0000256" key="3">
    <source>
        <dbReference type="ARBA" id="ARBA00022801"/>
    </source>
</evidence>
<dbReference type="GO" id="GO:0004557">
    <property type="term" value="F:alpha-galactosidase activity"/>
    <property type="evidence" value="ECO:0007669"/>
    <property type="project" value="UniProtKB-UniRule"/>
</dbReference>
<evidence type="ECO:0000256" key="7">
    <source>
        <dbReference type="PIRSR" id="PIRSR005536-2"/>
    </source>
</evidence>
<feature type="domain" description="Glycosyl hydrolase family 36 N-terminal" evidence="10">
    <location>
        <begin position="41"/>
        <end position="262"/>
    </location>
</feature>
<sequence>MKKYLLLALATMTLNQTVCAKDVFVNTPRTTLMLSVNDGETPRIQYYGSRLKASQADEVYAARSLNQDAYPAFGRDSFDETALSVTHADGNMSTELVVTGCRQEGDQTIITLKDKKYDFFVDLYYKANNQSDVIETWTVLRNGEKKPVKLEQYASGVMPLRQEGAWLTHFHGSWGQEATMTEEPLTAGLKVIVNHDGVRTAMDDRAEVMISLDGKPQENSGRVIGAALCWTGNYKLRLETRGKYQHTLLAGIDDLHTAYTLKKGEQFETPKLALCYSEEGKGGVSRAFHRWGRNGQLHNGKALREILLNSWEGVYMNVNQEVCEQMMDGLKELGGELFVVDDGWFGRKYRRTYDDKALGDWITDTVKLPKGIPALVKAAEDRGLKFGIWIEPEMTNSASELFEAHPDWVVAHPSRELSKGRGGTQLVLDLSNPKVQDFVVGIVDNLVKENPTLHYIKWDCNMSMQNYGSSYLTADKQSHLFVDYHLGLRKALERIRKAHPDLVIQLCSSGGGRVNWGALPYFDEFWVSDDTDAQQRLFIQWGTSHFFPTLAMAQHVSASPNHQTGRVIPLKFRFDVAMTGRLGMEMKPSDLNNEERTYAKKAMAFYKEIRPIVQLGDQYRLLSPYDNKGFCSELFVTEDKSEAVFFCYKFENYIGLETPRWHMAGLDPNATYRLNEFECAERSHSFEGKTFSGKFLMETGLDATLTRQFASRVIRLKKI</sequence>
<keyword evidence="4 5" id="KW-0326">Glycosidase</keyword>
<keyword evidence="8" id="KW-0732">Signal</keyword>
<feature type="binding site" evidence="7">
    <location>
        <position position="421"/>
    </location>
    <ligand>
        <name>substrate</name>
    </ligand>
</feature>
<evidence type="ECO:0000259" key="9">
    <source>
        <dbReference type="Pfam" id="PF16874"/>
    </source>
</evidence>
<name>A0A1G7WZG4_9BACT</name>
<dbReference type="Pfam" id="PF16874">
    <property type="entry name" value="Glyco_hydro_36C"/>
    <property type="match status" value="1"/>
</dbReference>
<dbReference type="InterPro" id="IPR017853">
    <property type="entry name" value="GH"/>
</dbReference>
<dbReference type="CDD" id="cd14791">
    <property type="entry name" value="GH36"/>
    <property type="match status" value="1"/>
</dbReference>
<feature type="domain" description="Glycosyl hydrolase family 36 C-terminal" evidence="9">
    <location>
        <begin position="634"/>
        <end position="716"/>
    </location>
</feature>
<organism evidence="11 12">
    <name type="scientific">Prevotella communis</name>
    <dbReference type="NCBI Taxonomy" id="2913614"/>
    <lineage>
        <taxon>Bacteria</taxon>
        <taxon>Pseudomonadati</taxon>
        <taxon>Bacteroidota</taxon>
        <taxon>Bacteroidia</taxon>
        <taxon>Bacteroidales</taxon>
        <taxon>Prevotellaceae</taxon>
        <taxon>Prevotella</taxon>
    </lineage>
</organism>
<evidence type="ECO:0000313" key="12">
    <source>
        <dbReference type="Proteomes" id="UP000198779"/>
    </source>
</evidence>
<evidence type="ECO:0000256" key="2">
    <source>
        <dbReference type="ARBA" id="ARBA00012755"/>
    </source>
</evidence>
<dbReference type="InterPro" id="IPR031704">
    <property type="entry name" value="Glyco_hydro_36_N"/>
</dbReference>
<dbReference type="Gene3D" id="2.70.98.60">
    <property type="entry name" value="alpha-galactosidase from lactobacil brevis"/>
    <property type="match status" value="1"/>
</dbReference>
<dbReference type="GO" id="GO:0016052">
    <property type="term" value="P:carbohydrate catabolic process"/>
    <property type="evidence" value="ECO:0007669"/>
    <property type="project" value="InterPro"/>
</dbReference>
<dbReference type="PRINTS" id="PR00743">
    <property type="entry name" value="GLHYDRLASE36"/>
</dbReference>
<feature type="active site" description="Nucleophile" evidence="6">
    <location>
        <position position="459"/>
    </location>
</feature>